<dbReference type="InterPro" id="IPR000182">
    <property type="entry name" value="GNAT_dom"/>
</dbReference>
<dbReference type="GO" id="GO:0016747">
    <property type="term" value="F:acyltransferase activity, transferring groups other than amino-acyl groups"/>
    <property type="evidence" value="ECO:0007669"/>
    <property type="project" value="InterPro"/>
</dbReference>
<dbReference type="InterPro" id="IPR016181">
    <property type="entry name" value="Acyl_CoA_acyltransferase"/>
</dbReference>
<dbReference type="AlphaFoldDB" id="A0AAD7BVE8"/>
<evidence type="ECO:0000259" key="2">
    <source>
        <dbReference type="PROSITE" id="PS51186"/>
    </source>
</evidence>
<dbReference type="PROSITE" id="PS51186">
    <property type="entry name" value="GNAT"/>
    <property type="match status" value="1"/>
</dbReference>
<dbReference type="Proteomes" id="UP001221757">
    <property type="component" value="Unassembled WGS sequence"/>
</dbReference>
<accession>A0AAD7BVE8</accession>
<dbReference type="CDD" id="cd04301">
    <property type="entry name" value="NAT_SF"/>
    <property type="match status" value="1"/>
</dbReference>
<dbReference type="Pfam" id="PF13673">
    <property type="entry name" value="Acetyltransf_10"/>
    <property type="match status" value="1"/>
</dbReference>
<organism evidence="3 4">
    <name type="scientific">Mycena rosella</name>
    <name type="common">Pink bonnet</name>
    <name type="synonym">Agaricus rosellus</name>
    <dbReference type="NCBI Taxonomy" id="1033263"/>
    <lineage>
        <taxon>Eukaryota</taxon>
        <taxon>Fungi</taxon>
        <taxon>Dikarya</taxon>
        <taxon>Basidiomycota</taxon>
        <taxon>Agaricomycotina</taxon>
        <taxon>Agaricomycetes</taxon>
        <taxon>Agaricomycetidae</taxon>
        <taxon>Agaricales</taxon>
        <taxon>Marasmiineae</taxon>
        <taxon>Mycenaceae</taxon>
        <taxon>Mycena</taxon>
    </lineage>
</organism>
<comment type="caution">
    <text evidence="3">The sequence shown here is derived from an EMBL/GenBank/DDBJ whole genome shotgun (WGS) entry which is preliminary data.</text>
</comment>
<feature type="non-terminal residue" evidence="3">
    <location>
        <position position="1"/>
    </location>
</feature>
<evidence type="ECO:0000313" key="4">
    <source>
        <dbReference type="Proteomes" id="UP001221757"/>
    </source>
</evidence>
<name>A0AAD7BVE8_MYCRO</name>
<reference evidence="3" key="1">
    <citation type="submission" date="2023-03" db="EMBL/GenBank/DDBJ databases">
        <title>Massive genome expansion in bonnet fungi (Mycena s.s.) driven by repeated elements and novel gene families across ecological guilds.</title>
        <authorList>
            <consortium name="Lawrence Berkeley National Laboratory"/>
            <person name="Harder C.B."/>
            <person name="Miyauchi S."/>
            <person name="Viragh M."/>
            <person name="Kuo A."/>
            <person name="Thoen E."/>
            <person name="Andreopoulos B."/>
            <person name="Lu D."/>
            <person name="Skrede I."/>
            <person name="Drula E."/>
            <person name="Henrissat B."/>
            <person name="Morin E."/>
            <person name="Kohler A."/>
            <person name="Barry K."/>
            <person name="LaButti K."/>
            <person name="Morin E."/>
            <person name="Salamov A."/>
            <person name="Lipzen A."/>
            <person name="Mereny Z."/>
            <person name="Hegedus B."/>
            <person name="Baldrian P."/>
            <person name="Stursova M."/>
            <person name="Weitz H."/>
            <person name="Taylor A."/>
            <person name="Grigoriev I.V."/>
            <person name="Nagy L.G."/>
            <person name="Martin F."/>
            <person name="Kauserud H."/>
        </authorList>
    </citation>
    <scope>NUCLEOTIDE SEQUENCE</scope>
    <source>
        <strain evidence="3">CBHHK067</strain>
    </source>
</reference>
<dbReference type="Gene3D" id="3.40.630.30">
    <property type="match status" value="1"/>
</dbReference>
<keyword evidence="4" id="KW-1185">Reference proteome</keyword>
<dbReference type="SUPFAM" id="SSF55729">
    <property type="entry name" value="Acyl-CoA N-acyltransferases (Nat)"/>
    <property type="match status" value="1"/>
</dbReference>
<feature type="region of interest" description="Disordered" evidence="1">
    <location>
        <begin position="90"/>
        <end position="109"/>
    </location>
</feature>
<sequence length="109" mass="11891">EEDPASGAQSVKSVGTIRGTRPGTYPGIDRYKLSRLAVDKAYRKHRLGRLLVEALHKWAAADAQAPAIECHSQLPAMGFYAKFGYAPEGPQFDEDGAPHQNMVLRLPSS</sequence>
<evidence type="ECO:0000313" key="3">
    <source>
        <dbReference type="EMBL" id="KAJ7631756.1"/>
    </source>
</evidence>
<dbReference type="EMBL" id="JARKIE010000509">
    <property type="protein sequence ID" value="KAJ7631756.1"/>
    <property type="molecule type" value="Genomic_DNA"/>
</dbReference>
<feature type="domain" description="N-acetyltransferase" evidence="2">
    <location>
        <begin position="1"/>
        <end position="107"/>
    </location>
</feature>
<gene>
    <name evidence="3" type="ORF">B0H17DRAFT_962222</name>
</gene>
<evidence type="ECO:0000256" key="1">
    <source>
        <dbReference type="SAM" id="MobiDB-lite"/>
    </source>
</evidence>
<protein>
    <submittedName>
        <fullName evidence="3">Acyl-CoA N-acyltransferase</fullName>
    </submittedName>
</protein>
<proteinExistence type="predicted"/>